<keyword evidence="2 7" id="KW-0694">RNA-binding</keyword>
<feature type="active site" evidence="6">
    <location>
        <position position="144"/>
    </location>
</feature>
<comment type="catalytic activity">
    <reaction evidence="4">
        <text>uridine(1911/1915/1917) in 23S rRNA = pseudouridine(1911/1915/1917) in 23S rRNA</text>
        <dbReference type="Rhea" id="RHEA:42524"/>
        <dbReference type="Rhea" id="RHEA-COMP:10097"/>
        <dbReference type="Rhea" id="RHEA-COMP:10098"/>
        <dbReference type="ChEBI" id="CHEBI:65314"/>
        <dbReference type="ChEBI" id="CHEBI:65315"/>
        <dbReference type="EC" id="5.4.99.23"/>
    </reaction>
</comment>
<dbReference type="SMART" id="SM00363">
    <property type="entry name" value="S4"/>
    <property type="match status" value="1"/>
</dbReference>
<name>A0A7Z0VNK1_9GAMM</name>
<dbReference type="InterPro" id="IPR006145">
    <property type="entry name" value="PsdUridine_synth_RsuA/RluA"/>
</dbReference>
<comment type="similarity">
    <text evidence="1 8">Belongs to the pseudouridine synthase RluA family.</text>
</comment>
<dbReference type="Pfam" id="PF00849">
    <property type="entry name" value="PseudoU_synth_2"/>
    <property type="match status" value="1"/>
</dbReference>
<comment type="function">
    <text evidence="5">Responsible for synthesis of pseudouridine from uracil at positions 1911, 1915 and 1917 in 23S ribosomal RNA.</text>
</comment>
<evidence type="ECO:0000256" key="3">
    <source>
        <dbReference type="ARBA" id="ARBA00023235"/>
    </source>
</evidence>
<evidence type="ECO:0000313" key="10">
    <source>
        <dbReference type="EMBL" id="ODJ88384.1"/>
    </source>
</evidence>
<dbReference type="InterPro" id="IPR020103">
    <property type="entry name" value="PsdUridine_synth_cat_dom_sf"/>
</dbReference>
<evidence type="ECO:0000313" key="11">
    <source>
        <dbReference type="Proteomes" id="UP000094769"/>
    </source>
</evidence>
<dbReference type="InterPro" id="IPR006225">
    <property type="entry name" value="PsdUridine_synth_RluC/D"/>
</dbReference>
<dbReference type="PANTHER" id="PTHR21600:SF44">
    <property type="entry name" value="RIBOSOMAL LARGE SUBUNIT PSEUDOURIDINE SYNTHASE D"/>
    <property type="match status" value="1"/>
</dbReference>
<reference evidence="10 11" key="1">
    <citation type="submission" date="2016-06" db="EMBL/GenBank/DDBJ databases">
        <title>Genome sequence of endosymbiont of Candidatus Endolucinida thiodiazotropha.</title>
        <authorList>
            <person name="Poehlein A."/>
            <person name="Koenig S."/>
            <person name="Heiden S.E."/>
            <person name="Thuermer A."/>
            <person name="Voget S."/>
            <person name="Daniel R."/>
            <person name="Markert S."/>
            <person name="Gros O."/>
            <person name="Schweder T."/>
        </authorList>
    </citation>
    <scope>NUCLEOTIDE SEQUENCE [LARGE SCALE GENOMIC DNA]</scope>
    <source>
        <strain evidence="10 11">COS</strain>
    </source>
</reference>
<proteinExistence type="inferred from homology"/>
<keyword evidence="3 8" id="KW-0413">Isomerase</keyword>
<dbReference type="NCBIfam" id="TIGR00005">
    <property type="entry name" value="rluA_subfam"/>
    <property type="match status" value="1"/>
</dbReference>
<dbReference type="InterPro" id="IPR050188">
    <property type="entry name" value="RluA_PseudoU_synthase"/>
</dbReference>
<dbReference type="SUPFAM" id="SSF55120">
    <property type="entry name" value="Pseudouridine synthase"/>
    <property type="match status" value="1"/>
</dbReference>
<feature type="domain" description="RNA-binding S4" evidence="9">
    <location>
        <begin position="24"/>
        <end position="81"/>
    </location>
</feature>
<evidence type="ECO:0000259" key="9">
    <source>
        <dbReference type="SMART" id="SM00363"/>
    </source>
</evidence>
<dbReference type="Pfam" id="PF01479">
    <property type="entry name" value="S4"/>
    <property type="match status" value="1"/>
</dbReference>
<dbReference type="PROSITE" id="PS50889">
    <property type="entry name" value="S4"/>
    <property type="match status" value="1"/>
</dbReference>
<evidence type="ECO:0000256" key="5">
    <source>
        <dbReference type="ARBA" id="ARBA00056072"/>
    </source>
</evidence>
<gene>
    <name evidence="10" type="primary">rluD</name>
    <name evidence="10" type="ORF">CODIS_13900</name>
</gene>
<keyword evidence="11" id="KW-1185">Reference proteome</keyword>
<dbReference type="OrthoDB" id="9785808at2"/>
<evidence type="ECO:0000256" key="1">
    <source>
        <dbReference type="ARBA" id="ARBA00010876"/>
    </source>
</evidence>
<accession>A0A7Z0VNK1</accession>
<evidence type="ECO:0000256" key="2">
    <source>
        <dbReference type="ARBA" id="ARBA00022884"/>
    </source>
</evidence>
<dbReference type="CDD" id="cd02869">
    <property type="entry name" value="PseudoU_synth_RluA_like"/>
    <property type="match status" value="1"/>
</dbReference>
<evidence type="ECO:0000256" key="7">
    <source>
        <dbReference type="PROSITE-ProRule" id="PRU00182"/>
    </source>
</evidence>
<dbReference type="RefSeq" id="WP_069122648.1">
    <property type="nucleotide sequence ID" value="NZ_MARB01000006.1"/>
</dbReference>
<dbReference type="Gene3D" id="3.10.290.10">
    <property type="entry name" value="RNA-binding S4 domain"/>
    <property type="match status" value="1"/>
</dbReference>
<dbReference type="CDD" id="cd00165">
    <property type="entry name" value="S4"/>
    <property type="match status" value="1"/>
</dbReference>
<dbReference type="Gene3D" id="3.30.2350.10">
    <property type="entry name" value="Pseudouridine synthase"/>
    <property type="match status" value="1"/>
</dbReference>
<organism evidence="10 11">
    <name type="scientific">Candidatus Thiodiazotropha endolucinida</name>
    <dbReference type="NCBI Taxonomy" id="1655433"/>
    <lineage>
        <taxon>Bacteria</taxon>
        <taxon>Pseudomonadati</taxon>
        <taxon>Pseudomonadota</taxon>
        <taxon>Gammaproteobacteria</taxon>
        <taxon>Chromatiales</taxon>
        <taxon>Sedimenticolaceae</taxon>
        <taxon>Candidatus Thiodiazotropha</taxon>
    </lineage>
</organism>
<dbReference type="EMBL" id="MARB01000006">
    <property type="protein sequence ID" value="ODJ88384.1"/>
    <property type="molecule type" value="Genomic_DNA"/>
</dbReference>
<dbReference type="PROSITE" id="PS01129">
    <property type="entry name" value="PSI_RLU"/>
    <property type="match status" value="1"/>
</dbReference>
<comment type="caution">
    <text evidence="10">The sequence shown here is derived from an EMBL/GenBank/DDBJ whole genome shotgun (WGS) entry which is preliminary data.</text>
</comment>
<protein>
    <recommendedName>
        <fullName evidence="8">Pseudouridine synthase</fullName>
        <ecNumber evidence="8">5.4.99.-</ecNumber>
    </recommendedName>
</protein>
<dbReference type="InterPro" id="IPR002942">
    <property type="entry name" value="S4_RNA-bd"/>
</dbReference>
<dbReference type="NCBIfam" id="NF008385">
    <property type="entry name" value="PRK11180.1"/>
    <property type="match status" value="1"/>
</dbReference>
<dbReference type="GO" id="GO:0000455">
    <property type="term" value="P:enzyme-directed rRNA pseudouridine synthesis"/>
    <property type="evidence" value="ECO:0007669"/>
    <property type="project" value="UniProtKB-ARBA"/>
</dbReference>
<dbReference type="GO" id="GO:0003723">
    <property type="term" value="F:RNA binding"/>
    <property type="evidence" value="ECO:0007669"/>
    <property type="project" value="UniProtKB-KW"/>
</dbReference>
<evidence type="ECO:0000256" key="8">
    <source>
        <dbReference type="RuleBase" id="RU362028"/>
    </source>
</evidence>
<comment type="catalytic activity">
    <reaction evidence="8">
        <text>a uridine in RNA = a pseudouridine in RNA</text>
        <dbReference type="Rhea" id="RHEA:48348"/>
        <dbReference type="Rhea" id="RHEA-COMP:12068"/>
        <dbReference type="Rhea" id="RHEA-COMP:12069"/>
        <dbReference type="ChEBI" id="CHEBI:65314"/>
        <dbReference type="ChEBI" id="CHEBI:65315"/>
    </reaction>
</comment>
<sequence length="323" mass="36230">MSDANFIDKVPPRSVVIPEEYAGSRLDQVLSDQFPEFSRSRLQHWIKLGLVELDGRPCKAKQRIRGGELINLRPIPQDEVEAEAQAIEFDLVYEDEHLLVINKPAGLVMHPAAGNPDGTLLNGLLNHYRPLQQIPRAGIVHRLDKETSGLLVVAKTLQSQHALVGQLQARSVKREYLAIVQGEMIAGGTVDAPIGRHPVNRLRMTVHETGKHAVTHYRIEQRFRAHTLLRVRLETGRTHQIRVHMRHIRHPLLGDPLYGGRLKLPSAINDELAAAIKGFRRQALHATRLELIHPETGEQVAWEAPVPADMQQMIDLLAEDAGL</sequence>
<dbReference type="SUPFAM" id="SSF55174">
    <property type="entry name" value="Alpha-L RNA-binding motif"/>
    <property type="match status" value="1"/>
</dbReference>
<dbReference type="PANTHER" id="PTHR21600">
    <property type="entry name" value="MITOCHONDRIAL RNA PSEUDOURIDINE SYNTHASE"/>
    <property type="match status" value="1"/>
</dbReference>
<dbReference type="Proteomes" id="UP000094769">
    <property type="component" value="Unassembled WGS sequence"/>
</dbReference>
<dbReference type="InterPro" id="IPR036986">
    <property type="entry name" value="S4_RNA-bd_sf"/>
</dbReference>
<dbReference type="InterPro" id="IPR006224">
    <property type="entry name" value="PsdUridine_synth_RluA-like_CS"/>
</dbReference>
<dbReference type="AlphaFoldDB" id="A0A7Z0VNK1"/>
<evidence type="ECO:0000256" key="6">
    <source>
        <dbReference type="PIRSR" id="PIRSR606225-1"/>
    </source>
</evidence>
<dbReference type="GO" id="GO:0160140">
    <property type="term" value="F:23S rRNA pseudouridine(1911/1915/1917) synthase activity"/>
    <property type="evidence" value="ECO:0007669"/>
    <property type="project" value="UniProtKB-EC"/>
</dbReference>
<evidence type="ECO:0000256" key="4">
    <source>
        <dbReference type="ARBA" id="ARBA00036882"/>
    </source>
</evidence>
<dbReference type="FunFam" id="3.30.2350.10:FF:000006">
    <property type="entry name" value="Pseudouridine synthase"/>
    <property type="match status" value="1"/>
</dbReference>
<dbReference type="EC" id="5.4.99.-" evidence="8"/>